<dbReference type="EMBL" id="CP048222">
    <property type="protein sequence ID" value="QHT69169.1"/>
    <property type="molecule type" value="Genomic_DNA"/>
</dbReference>
<accession>A0A6C0GMC4</accession>
<dbReference type="Pfam" id="PF07661">
    <property type="entry name" value="MORN_2"/>
    <property type="match status" value="2"/>
</dbReference>
<proteinExistence type="predicted"/>
<protein>
    <submittedName>
        <fullName evidence="1">Toxin-antitoxin system YwqK family antitoxin</fullName>
    </submittedName>
</protein>
<evidence type="ECO:0000313" key="2">
    <source>
        <dbReference type="Proteomes" id="UP000480178"/>
    </source>
</evidence>
<reference evidence="1 2" key="1">
    <citation type="submission" date="2020-01" db="EMBL/GenBank/DDBJ databases">
        <authorList>
            <person name="Kim M.K."/>
        </authorList>
    </citation>
    <scope>NUCLEOTIDE SEQUENCE [LARGE SCALE GENOMIC DNA]</scope>
    <source>
        <strain evidence="1 2">172606-1</strain>
    </source>
</reference>
<evidence type="ECO:0000313" key="1">
    <source>
        <dbReference type="EMBL" id="QHT69169.1"/>
    </source>
</evidence>
<organism evidence="1 2">
    <name type="scientific">Rhodocytophaga rosea</name>
    <dbReference type="NCBI Taxonomy" id="2704465"/>
    <lineage>
        <taxon>Bacteria</taxon>
        <taxon>Pseudomonadati</taxon>
        <taxon>Bacteroidota</taxon>
        <taxon>Cytophagia</taxon>
        <taxon>Cytophagales</taxon>
        <taxon>Rhodocytophagaceae</taxon>
        <taxon>Rhodocytophaga</taxon>
    </lineage>
</organism>
<dbReference type="SUPFAM" id="SSF82185">
    <property type="entry name" value="Histone H3 K4-specific methyltransferase SET7/9 N-terminal domain"/>
    <property type="match status" value="1"/>
</dbReference>
<keyword evidence="2" id="KW-1185">Reference proteome</keyword>
<dbReference type="KEGG" id="rhoz:GXP67_22260"/>
<sequence length="262" mass="30380">MIKSLKNCVLLFLLLVIFISCSEKKEIIRYANGNIKLEAELKNGIRHGKLVDYYEDGSIKSRSIWKNGVVEGKVEHYFANGKFKEVTYYETGKANGTSKQYYENGQLFKEATYKNDRIVGEINFYHDNGALKEKRIHDEDGGEMYRANYNKNNNMIFEAFLPRPIYKPDTLSYGELYQIQLKFGIKPRYKTQLLTGIFDDQHMLIDTTAIIEPNADDIYTYSFKPIKQGKDSLFIMVSHLGVEKDSLIVNGIIVYHNYFIKP</sequence>
<dbReference type="Gene3D" id="3.90.930.1">
    <property type="match status" value="1"/>
</dbReference>
<dbReference type="Proteomes" id="UP000480178">
    <property type="component" value="Chromosome"/>
</dbReference>
<dbReference type="AlphaFoldDB" id="A0A6C0GMC4"/>
<dbReference type="InterPro" id="IPR011652">
    <property type="entry name" value="MORN_2"/>
</dbReference>
<name>A0A6C0GMC4_9BACT</name>
<dbReference type="PROSITE" id="PS51257">
    <property type="entry name" value="PROKAR_LIPOPROTEIN"/>
    <property type="match status" value="1"/>
</dbReference>
<dbReference type="RefSeq" id="WP_162445160.1">
    <property type="nucleotide sequence ID" value="NZ_CP048222.1"/>
</dbReference>
<gene>
    <name evidence="1" type="ORF">GXP67_22260</name>
</gene>